<comment type="caution">
    <text evidence="5">The sequence shown here is derived from an EMBL/GenBank/DDBJ whole genome shotgun (WGS) entry which is preliminary data.</text>
</comment>
<protein>
    <recommendedName>
        <fullName evidence="4">RED-like N-terminal domain-containing protein</fullName>
    </recommendedName>
</protein>
<evidence type="ECO:0000313" key="5">
    <source>
        <dbReference type="EMBL" id="POS79915.1"/>
    </source>
</evidence>
<feature type="domain" description="RED-like N-terminal" evidence="4">
    <location>
        <begin position="86"/>
        <end position="219"/>
    </location>
</feature>
<dbReference type="Pfam" id="PF07808">
    <property type="entry name" value="RED_N"/>
    <property type="match status" value="1"/>
</dbReference>
<feature type="compositionally biased region" description="Low complexity" evidence="3">
    <location>
        <begin position="12"/>
        <end position="31"/>
    </location>
</feature>
<name>A0A2P5IBP3_DIAHE</name>
<dbReference type="STRING" id="158607.A0A2P5IBP3"/>
<organism evidence="5 6">
    <name type="scientific">Diaporthe helianthi</name>
    <dbReference type="NCBI Taxonomy" id="158607"/>
    <lineage>
        <taxon>Eukaryota</taxon>
        <taxon>Fungi</taxon>
        <taxon>Dikarya</taxon>
        <taxon>Ascomycota</taxon>
        <taxon>Pezizomycotina</taxon>
        <taxon>Sordariomycetes</taxon>
        <taxon>Sordariomycetidae</taxon>
        <taxon>Diaporthales</taxon>
        <taxon>Diaporthaceae</taxon>
        <taxon>Diaporthe</taxon>
    </lineage>
</organism>
<feature type="compositionally biased region" description="Basic and acidic residues" evidence="3">
    <location>
        <begin position="498"/>
        <end position="508"/>
    </location>
</feature>
<dbReference type="InterPro" id="IPR012916">
    <property type="entry name" value="RED_N"/>
</dbReference>
<keyword evidence="6" id="KW-1185">Reference proteome</keyword>
<feature type="compositionally biased region" description="Basic and acidic residues" evidence="3">
    <location>
        <begin position="201"/>
        <end position="213"/>
    </location>
</feature>
<proteinExistence type="predicted"/>
<sequence>MNNEQFRKLLLSNSAKSPSAAQNAASPSQRAPGGATPSALGSRMKSSIPMTPRSVAGGGGGRLDFARQLAERNEQDRPKKKFRTSAPKGTKFAEGYVDRAKQRQAEQEEDDKARRIQALEESLKKEEIDQATFEKLRDEIAGGDLSSTHLIKGLDFKLLERVRKGEDVFSGDKPSQARAEPSAGDEDEPEDEDVDDAFEQLEGKEVTAIEKEKARKKGQLATRALVPGQKRTRDQILAEMMAAREAAKAQQESALGSKFKKIGAKKEPGSRIERDAKGREVLIIVDEDGNEKRKVRKVAAEVEKEREAFKIDPTAEVLGMDVPEFYKKKLEQQAQADQDLTMFSDVESDYDPLGGISDSDDSDDSDGDEADKGAKKKPHSPTSEGEGEVEVDSEGRAAVEENMPPPPKAQAQQPRKYFNSSLISEEQHARPAMSDPSVLAALKKAKTLNAATKSEEEQKEAERQERLKKMMASADRDAEDMDLGFGTNRLADEEELADDGKTKLSKWGDDDEGDEGAGGKSKRKRGPKKKKGDVNSVADVMKVLEKRKAAGS</sequence>
<feature type="compositionally biased region" description="Acidic residues" evidence="3">
    <location>
        <begin position="183"/>
        <end position="199"/>
    </location>
</feature>
<feature type="compositionally biased region" description="Low complexity" evidence="3">
    <location>
        <begin position="439"/>
        <end position="452"/>
    </location>
</feature>
<comment type="subcellular location">
    <subcellularLocation>
        <location evidence="1">Nucleus</location>
    </subcellularLocation>
</comment>
<dbReference type="PANTHER" id="PTHR12765">
    <property type="entry name" value="RED PROTEIN IK FACTOR CYTOKINE IK"/>
    <property type="match status" value="1"/>
</dbReference>
<feature type="compositionally biased region" description="Basic residues" evidence="3">
    <location>
        <begin position="520"/>
        <end position="531"/>
    </location>
</feature>
<evidence type="ECO:0000256" key="3">
    <source>
        <dbReference type="SAM" id="MobiDB-lite"/>
    </source>
</evidence>
<dbReference type="EMBL" id="MAVT02000081">
    <property type="protein sequence ID" value="POS79915.1"/>
    <property type="molecule type" value="Genomic_DNA"/>
</dbReference>
<dbReference type="GO" id="GO:0005634">
    <property type="term" value="C:nucleus"/>
    <property type="evidence" value="ECO:0007669"/>
    <property type="project" value="UniProtKB-SubCell"/>
</dbReference>
<accession>A0A2P5IBP3</accession>
<reference evidence="5" key="1">
    <citation type="submission" date="2017-09" db="EMBL/GenBank/DDBJ databases">
        <title>Polyketide synthases of a Diaporthe helianthi virulent isolate.</title>
        <authorList>
            <person name="Baroncelli R."/>
        </authorList>
    </citation>
    <scope>NUCLEOTIDE SEQUENCE [LARGE SCALE GENOMIC DNA]</scope>
    <source>
        <strain evidence="5">7/96</strain>
    </source>
</reference>
<keyword evidence="2" id="KW-0539">Nucleus</keyword>
<gene>
    <name evidence="5" type="ORF">DHEL01_v201692</name>
</gene>
<dbReference type="InParanoid" id="A0A2P5IBP3"/>
<evidence type="ECO:0000256" key="2">
    <source>
        <dbReference type="ARBA" id="ARBA00023242"/>
    </source>
</evidence>
<dbReference type="InterPro" id="IPR039896">
    <property type="entry name" value="Red-like"/>
</dbReference>
<dbReference type="Proteomes" id="UP000094444">
    <property type="component" value="Unassembled WGS sequence"/>
</dbReference>
<dbReference type="OrthoDB" id="432381at2759"/>
<evidence type="ECO:0000256" key="1">
    <source>
        <dbReference type="ARBA" id="ARBA00004123"/>
    </source>
</evidence>
<feature type="region of interest" description="Disordered" evidence="3">
    <location>
        <begin position="1"/>
        <end position="113"/>
    </location>
</feature>
<evidence type="ECO:0000313" key="6">
    <source>
        <dbReference type="Proteomes" id="UP000094444"/>
    </source>
</evidence>
<feature type="region of interest" description="Disordered" evidence="3">
    <location>
        <begin position="332"/>
        <end position="552"/>
    </location>
</feature>
<feature type="compositionally biased region" description="Basic and acidic residues" evidence="3">
    <location>
        <begin position="96"/>
        <end position="113"/>
    </location>
</feature>
<feature type="compositionally biased region" description="Basic and acidic residues" evidence="3">
    <location>
        <begin position="453"/>
        <end position="468"/>
    </location>
</feature>
<dbReference type="AlphaFoldDB" id="A0A2P5IBP3"/>
<feature type="region of interest" description="Disordered" evidence="3">
    <location>
        <begin position="167"/>
        <end position="232"/>
    </location>
</feature>
<feature type="compositionally biased region" description="Basic and acidic residues" evidence="3">
    <location>
        <begin position="542"/>
        <end position="552"/>
    </location>
</feature>
<evidence type="ECO:0000259" key="4">
    <source>
        <dbReference type="Pfam" id="PF07808"/>
    </source>
</evidence>
<feature type="compositionally biased region" description="Acidic residues" evidence="3">
    <location>
        <begin position="358"/>
        <end position="369"/>
    </location>
</feature>